<protein>
    <submittedName>
        <fullName evidence="1">6321_t:CDS:1</fullName>
    </submittedName>
</protein>
<sequence>EHLGGDRSVEVIHRLDYFQNENFRRGYIKEVRRFVSVDPV</sequence>
<proteinExistence type="predicted"/>
<gene>
    <name evidence="1" type="ORF">RPERSI_LOCUS17404</name>
</gene>
<accession>A0ACA9R7B4</accession>
<evidence type="ECO:0000313" key="1">
    <source>
        <dbReference type="EMBL" id="CAG8779786.1"/>
    </source>
</evidence>
<name>A0ACA9R7B4_9GLOM</name>
<organism evidence="1 2">
    <name type="scientific">Racocetra persica</name>
    <dbReference type="NCBI Taxonomy" id="160502"/>
    <lineage>
        <taxon>Eukaryota</taxon>
        <taxon>Fungi</taxon>
        <taxon>Fungi incertae sedis</taxon>
        <taxon>Mucoromycota</taxon>
        <taxon>Glomeromycotina</taxon>
        <taxon>Glomeromycetes</taxon>
        <taxon>Diversisporales</taxon>
        <taxon>Gigasporaceae</taxon>
        <taxon>Racocetra</taxon>
    </lineage>
</organism>
<feature type="non-terminal residue" evidence="1">
    <location>
        <position position="1"/>
    </location>
</feature>
<dbReference type="Proteomes" id="UP000789920">
    <property type="component" value="Unassembled WGS sequence"/>
</dbReference>
<dbReference type="EMBL" id="CAJVQC010044567">
    <property type="protein sequence ID" value="CAG8779786.1"/>
    <property type="molecule type" value="Genomic_DNA"/>
</dbReference>
<reference evidence="1" key="1">
    <citation type="submission" date="2021-06" db="EMBL/GenBank/DDBJ databases">
        <authorList>
            <person name="Kallberg Y."/>
            <person name="Tangrot J."/>
            <person name="Rosling A."/>
        </authorList>
    </citation>
    <scope>NUCLEOTIDE SEQUENCE</scope>
    <source>
        <strain evidence="1">MA461A</strain>
    </source>
</reference>
<evidence type="ECO:0000313" key="2">
    <source>
        <dbReference type="Proteomes" id="UP000789920"/>
    </source>
</evidence>
<comment type="caution">
    <text evidence="1">The sequence shown here is derived from an EMBL/GenBank/DDBJ whole genome shotgun (WGS) entry which is preliminary data.</text>
</comment>
<keyword evidence="2" id="KW-1185">Reference proteome</keyword>